<gene>
    <name evidence="2" type="ORF">M440DRAFT_1403632</name>
</gene>
<proteinExistence type="predicted"/>
<keyword evidence="1" id="KW-0732">Signal</keyword>
<protein>
    <submittedName>
        <fullName evidence="2">Uncharacterized protein</fullName>
    </submittedName>
</protein>
<feature type="signal peptide" evidence="1">
    <location>
        <begin position="1"/>
        <end position="17"/>
    </location>
</feature>
<evidence type="ECO:0000313" key="2">
    <source>
        <dbReference type="EMBL" id="PTB74278.1"/>
    </source>
</evidence>
<reference evidence="2 3" key="1">
    <citation type="submission" date="2016-07" db="EMBL/GenBank/DDBJ databases">
        <title>Multiple horizontal gene transfer events from other fungi enriched the ability of initially mycotrophic Trichoderma (Ascomycota) to feed on dead plant biomass.</title>
        <authorList>
            <consortium name="DOE Joint Genome Institute"/>
            <person name="Aerts A."/>
            <person name="Atanasova L."/>
            <person name="Chenthamara K."/>
            <person name="Zhang J."/>
            <person name="Grujic M."/>
            <person name="Henrissat B."/>
            <person name="Kuo A."/>
            <person name="Salamov A."/>
            <person name="Lipzen A."/>
            <person name="Labutti K."/>
            <person name="Barry K."/>
            <person name="Miao Y."/>
            <person name="Rahimi M.J."/>
            <person name="Shen Q."/>
            <person name="Grigoriev I.V."/>
            <person name="Kubicek C.P."/>
            <person name="Druzhinina I.S."/>
        </authorList>
    </citation>
    <scope>NUCLEOTIDE SEQUENCE [LARGE SCALE GENOMIC DNA]</scope>
    <source>
        <strain evidence="2 3">ATCC 18648</strain>
    </source>
</reference>
<dbReference type="AlphaFoldDB" id="A0A2T4BY81"/>
<name>A0A2T4BY81_TRILO</name>
<keyword evidence="3" id="KW-1185">Reference proteome</keyword>
<feature type="chain" id="PRO_5015537061" evidence="1">
    <location>
        <begin position="18"/>
        <end position="92"/>
    </location>
</feature>
<evidence type="ECO:0000313" key="3">
    <source>
        <dbReference type="Proteomes" id="UP000240760"/>
    </source>
</evidence>
<dbReference type="EMBL" id="KZ679136">
    <property type="protein sequence ID" value="PTB74278.1"/>
    <property type="molecule type" value="Genomic_DNA"/>
</dbReference>
<evidence type="ECO:0000256" key="1">
    <source>
        <dbReference type="SAM" id="SignalP"/>
    </source>
</evidence>
<accession>A0A2T4BY81</accession>
<dbReference type="Proteomes" id="UP000240760">
    <property type="component" value="Unassembled WGS sequence"/>
</dbReference>
<sequence>MTAEWFTLLCLSTISLTLRVSHNVSHNLPIMDTGLRPELNHSIRQVSVSDCLAHDNHSLGMPPLHTKGLKSTYGLGPAMNLYCSRASRLVPI</sequence>
<organism evidence="2 3">
    <name type="scientific">Trichoderma longibrachiatum ATCC 18648</name>
    <dbReference type="NCBI Taxonomy" id="983965"/>
    <lineage>
        <taxon>Eukaryota</taxon>
        <taxon>Fungi</taxon>
        <taxon>Dikarya</taxon>
        <taxon>Ascomycota</taxon>
        <taxon>Pezizomycotina</taxon>
        <taxon>Sordariomycetes</taxon>
        <taxon>Hypocreomycetidae</taxon>
        <taxon>Hypocreales</taxon>
        <taxon>Hypocreaceae</taxon>
        <taxon>Trichoderma</taxon>
    </lineage>
</organism>